<evidence type="ECO:0000313" key="9">
    <source>
        <dbReference type="EMBL" id="EFB74553.1"/>
    </source>
</evidence>
<dbReference type="Pfam" id="PF00528">
    <property type="entry name" value="BPD_transp_1"/>
    <property type="match status" value="1"/>
</dbReference>
<dbReference type="GO" id="GO:0055085">
    <property type="term" value="P:transmembrane transport"/>
    <property type="evidence" value="ECO:0007669"/>
    <property type="project" value="InterPro"/>
</dbReference>
<dbReference type="AlphaFoldDB" id="D1PS25"/>
<keyword evidence="2 7" id="KW-0813">Transport</keyword>
<evidence type="ECO:0000256" key="4">
    <source>
        <dbReference type="ARBA" id="ARBA00022692"/>
    </source>
</evidence>
<accession>D1PS25</accession>
<keyword evidence="4 7" id="KW-0812">Transmembrane</keyword>
<evidence type="ECO:0000259" key="8">
    <source>
        <dbReference type="PROSITE" id="PS50928"/>
    </source>
</evidence>
<keyword evidence="10" id="KW-1185">Reference proteome</keyword>
<dbReference type="eggNOG" id="COG0395">
    <property type="taxonomic scope" value="Bacteria"/>
</dbReference>
<feature type="domain" description="ABC transmembrane type-1" evidence="8">
    <location>
        <begin position="74"/>
        <end position="263"/>
    </location>
</feature>
<gene>
    <name evidence="9" type="ORF">SUBVAR_07208</name>
</gene>
<feature type="transmembrane region" description="Helical" evidence="7">
    <location>
        <begin position="247"/>
        <end position="271"/>
    </location>
</feature>
<feature type="transmembrane region" description="Helical" evidence="7">
    <location>
        <begin position="142"/>
        <end position="164"/>
    </location>
</feature>
<feature type="transmembrane region" description="Helical" evidence="7">
    <location>
        <begin position="109"/>
        <end position="130"/>
    </location>
</feature>
<evidence type="ECO:0000313" key="10">
    <source>
        <dbReference type="Proteomes" id="UP000003438"/>
    </source>
</evidence>
<dbReference type="Proteomes" id="UP000003438">
    <property type="component" value="Unassembled WGS sequence"/>
</dbReference>
<dbReference type="PANTHER" id="PTHR43744">
    <property type="entry name" value="ABC TRANSPORTER PERMEASE PROTEIN MG189-RELATED-RELATED"/>
    <property type="match status" value="1"/>
</dbReference>
<dbReference type="GO" id="GO:0005886">
    <property type="term" value="C:plasma membrane"/>
    <property type="evidence" value="ECO:0007669"/>
    <property type="project" value="UniProtKB-SubCell"/>
</dbReference>
<comment type="subcellular location">
    <subcellularLocation>
        <location evidence="1 7">Cell membrane</location>
        <topology evidence="1 7">Multi-pass membrane protein</topology>
    </subcellularLocation>
</comment>
<dbReference type="HOGENOM" id="CLU_016047_1_1_9"/>
<evidence type="ECO:0000256" key="3">
    <source>
        <dbReference type="ARBA" id="ARBA00022475"/>
    </source>
</evidence>
<comment type="similarity">
    <text evidence="7">Belongs to the binding-protein-dependent transport system permease family.</text>
</comment>
<keyword evidence="6 7" id="KW-0472">Membrane</keyword>
<evidence type="ECO:0000256" key="6">
    <source>
        <dbReference type="ARBA" id="ARBA00023136"/>
    </source>
</evidence>
<dbReference type="RefSeq" id="WP_007048553.1">
    <property type="nucleotide sequence ID" value="NZ_GG704771.1"/>
</dbReference>
<proteinExistence type="inferred from homology"/>
<dbReference type="PANTHER" id="PTHR43744:SF2">
    <property type="entry name" value="ARABINOOLIGOSACCHARIDES TRANSPORT SYSTEM PERMEASE PROTEIN ARAQ"/>
    <property type="match status" value="1"/>
</dbReference>
<comment type="caution">
    <text evidence="9">The sequence shown here is derived from an EMBL/GenBank/DDBJ whole genome shotgun (WGS) entry which is preliminary data.</text>
</comment>
<evidence type="ECO:0000256" key="2">
    <source>
        <dbReference type="ARBA" id="ARBA00022448"/>
    </source>
</evidence>
<keyword evidence="3" id="KW-1003">Cell membrane</keyword>
<dbReference type="InterPro" id="IPR035906">
    <property type="entry name" value="MetI-like_sf"/>
</dbReference>
<dbReference type="STRING" id="411471.SUBVAR_07208"/>
<evidence type="ECO:0000256" key="5">
    <source>
        <dbReference type="ARBA" id="ARBA00022989"/>
    </source>
</evidence>
<protein>
    <submittedName>
        <fullName evidence="9">ABC transporter, permease protein</fullName>
    </submittedName>
</protein>
<keyword evidence="5 7" id="KW-1133">Transmembrane helix</keyword>
<dbReference type="SUPFAM" id="SSF161098">
    <property type="entry name" value="MetI-like"/>
    <property type="match status" value="1"/>
</dbReference>
<dbReference type="CDD" id="cd06261">
    <property type="entry name" value="TM_PBP2"/>
    <property type="match status" value="1"/>
</dbReference>
<dbReference type="EMBL" id="ACBY02000068">
    <property type="protein sequence ID" value="EFB74553.1"/>
    <property type="molecule type" value="Genomic_DNA"/>
</dbReference>
<evidence type="ECO:0000256" key="1">
    <source>
        <dbReference type="ARBA" id="ARBA00004651"/>
    </source>
</evidence>
<feature type="transmembrane region" description="Helical" evidence="7">
    <location>
        <begin position="185"/>
        <end position="207"/>
    </location>
</feature>
<sequence>MDTAYRLKTRVIKTILYLALILLALVCLIPFWMMLVNATRSGNEIMTGFSLLPGTSLAENWTLVTDNLNIFQGMLNSLVIAVGSTLLVSYFSALTAYALACYDFKGNKLLFTVMLVFMMVPAQLGLLGFYDLCNMLGLIDSYWPLILPAIASPGTVFFLRQYILSVLPKALLEAPRIDGASELRIFHSIVLPIMAPGIATMAIGAFIGSWNNYLTPLVLINNQDLFTLSMMIASLNSVKDISSNIGATYLAIAMSVVPIIVVFCFCSRYIISSISAGSVKE</sequence>
<dbReference type="Gene3D" id="1.10.3720.10">
    <property type="entry name" value="MetI-like"/>
    <property type="match status" value="1"/>
</dbReference>
<dbReference type="PROSITE" id="PS50928">
    <property type="entry name" value="ABC_TM1"/>
    <property type="match status" value="1"/>
</dbReference>
<dbReference type="InterPro" id="IPR000515">
    <property type="entry name" value="MetI-like"/>
</dbReference>
<evidence type="ECO:0000256" key="7">
    <source>
        <dbReference type="RuleBase" id="RU363032"/>
    </source>
</evidence>
<reference evidence="9" key="1">
    <citation type="submission" date="2009-12" db="EMBL/GenBank/DDBJ databases">
        <authorList>
            <person name="Weinstock G."/>
            <person name="Sodergren E."/>
            <person name="Clifton S."/>
            <person name="Fulton L."/>
            <person name="Fulton B."/>
            <person name="Courtney L."/>
            <person name="Fronick C."/>
            <person name="Harrison M."/>
            <person name="Strong C."/>
            <person name="Farmer C."/>
            <person name="Delahaunty K."/>
            <person name="Markovic C."/>
            <person name="Hall O."/>
            <person name="Minx P."/>
            <person name="Tomlinson C."/>
            <person name="Mitreva M."/>
            <person name="Nelson J."/>
            <person name="Hou S."/>
            <person name="Wollam A."/>
            <person name="Pepin K.H."/>
            <person name="Johnson M."/>
            <person name="Bhonagiri V."/>
            <person name="Nash W.E."/>
            <person name="Warren W."/>
            <person name="Chinwalla A."/>
            <person name="Mardis E.R."/>
            <person name="Wilson R.K."/>
        </authorList>
    </citation>
    <scope>NUCLEOTIDE SEQUENCE [LARGE SCALE GENOMIC DNA]</scope>
    <source>
        <strain evidence="9">DSM 15176</strain>
    </source>
</reference>
<feature type="transmembrane region" description="Helical" evidence="7">
    <location>
        <begin position="78"/>
        <end position="102"/>
    </location>
</feature>
<feature type="transmembrane region" description="Helical" evidence="7">
    <location>
        <begin position="15"/>
        <end position="35"/>
    </location>
</feature>
<name>D1PS25_9FIRM</name>
<organism evidence="9 10">
    <name type="scientific">Subdoligranulum variabile DSM 15176</name>
    <dbReference type="NCBI Taxonomy" id="411471"/>
    <lineage>
        <taxon>Bacteria</taxon>
        <taxon>Bacillati</taxon>
        <taxon>Bacillota</taxon>
        <taxon>Clostridia</taxon>
        <taxon>Eubacteriales</taxon>
        <taxon>Oscillospiraceae</taxon>
        <taxon>Subdoligranulum</taxon>
    </lineage>
</organism>